<evidence type="ECO:0000313" key="1">
    <source>
        <dbReference type="EMBL" id="MBB6324751.1"/>
    </source>
</evidence>
<sequence length="117" mass="13567">MKSQNIFLFLFAMFNFQFLFAQNILKKEKNLDSLFQETMENELLHNALFRLESKTLEFQKSWAHGHFIDGKKVEINSPFHIASLGKTFTAVTIAQNCMLISAVLSTNLNSKKDLWSF</sequence>
<protein>
    <submittedName>
        <fullName evidence="1">CubicO group peptidase (Beta-lactamase class C family)</fullName>
    </submittedName>
</protein>
<dbReference type="Gene3D" id="3.40.710.10">
    <property type="entry name" value="DD-peptidase/beta-lactamase superfamily"/>
    <property type="match status" value="1"/>
</dbReference>
<reference evidence="1 2" key="1">
    <citation type="submission" date="2020-08" db="EMBL/GenBank/DDBJ databases">
        <title>Genomic Encyclopedia of Type Strains, Phase IV (KMG-IV): sequencing the most valuable type-strain genomes for metagenomic binning, comparative biology and taxonomic classification.</title>
        <authorList>
            <person name="Goeker M."/>
        </authorList>
    </citation>
    <scope>NUCLEOTIDE SEQUENCE [LARGE SCALE GENOMIC DNA]</scope>
    <source>
        <strain evidence="1 2">DSM 102044</strain>
    </source>
</reference>
<gene>
    <name evidence="1" type="ORF">FHS59_000366</name>
</gene>
<evidence type="ECO:0000313" key="2">
    <source>
        <dbReference type="Proteomes" id="UP000588604"/>
    </source>
</evidence>
<dbReference type="RefSeq" id="WP_184492709.1">
    <property type="nucleotide sequence ID" value="NZ_JACIJO010000001.1"/>
</dbReference>
<dbReference type="EMBL" id="JACIJO010000001">
    <property type="protein sequence ID" value="MBB6324751.1"/>
    <property type="molecule type" value="Genomic_DNA"/>
</dbReference>
<keyword evidence="2" id="KW-1185">Reference proteome</keyword>
<accession>A0A841MRT2</accession>
<name>A0A841MRT2_9BACT</name>
<dbReference type="Proteomes" id="UP000588604">
    <property type="component" value="Unassembled WGS sequence"/>
</dbReference>
<dbReference type="AlphaFoldDB" id="A0A841MRT2"/>
<proteinExistence type="predicted"/>
<organism evidence="1 2">
    <name type="scientific">Algoriphagus iocasae</name>
    <dbReference type="NCBI Taxonomy" id="1836499"/>
    <lineage>
        <taxon>Bacteria</taxon>
        <taxon>Pseudomonadati</taxon>
        <taxon>Bacteroidota</taxon>
        <taxon>Cytophagia</taxon>
        <taxon>Cytophagales</taxon>
        <taxon>Cyclobacteriaceae</taxon>
        <taxon>Algoriphagus</taxon>
    </lineage>
</organism>
<comment type="caution">
    <text evidence="1">The sequence shown here is derived from an EMBL/GenBank/DDBJ whole genome shotgun (WGS) entry which is preliminary data.</text>
</comment>
<dbReference type="InterPro" id="IPR012338">
    <property type="entry name" value="Beta-lactam/transpept-like"/>
</dbReference>
<dbReference type="SUPFAM" id="SSF56601">
    <property type="entry name" value="beta-lactamase/transpeptidase-like"/>
    <property type="match status" value="1"/>
</dbReference>